<dbReference type="Proteomes" id="UP000682951">
    <property type="component" value="Unassembled WGS sequence"/>
</dbReference>
<dbReference type="Gene3D" id="3.30.750.140">
    <property type="match status" value="1"/>
</dbReference>
<proteinExistence type="predicted"/>
<name>A0ABS5HJC2_9BACT</name>
<dbReference type="EMBL" id="JAGSSW010000007">
    <property type="protein sequence ID" value="MBR8464369.1"/>
    <property type="molecule type" value="Genomic_DNA"/>
</dbReference>
<reference evidence="1 2" key="1">
    <citation type="submission" date="2021-04" db="EMBL/GenBank/DDBJ databases">
        <title>Molecular and phenotypic characterization and identification of bacterial isolates recovered from the Anatolian ground squirrels (Spermophilus xanthoprymnus) and which have the potential to form a new species in the Campylobacter genus.</title>
        <authorList>
            <person name="Aydin F."/>
            <person name="Abay S."/>
            <person name="Kayman T."/>
            <person name="Karakaya E."/>
            <person name="Mustak H.K."/>
            <person name="Mustak I.B."/>
            <person name="Bilgin N."/>
            <person name="Duzler A."/>
            <person name="Sahin O."/>
            <person name="Guran O."/>
            <person name="Saticioglu I.B."/>
        </authorList>
    </citation>
    <scope>NUCLEOTIDE SEQUENCE [LARGE SCALE GENOMIC DNA]</scope>
    <source>
        <strain evidence="2">faydin-G24</strain>
    </source>
</reference>
<accession>A0ABS5HJC2</accession>
<protein>
    <recommendedName>
        <fullName evidence="3">Flagellar hook-length control protein FliK</fullName>
    </recommendedName>
</protein>
<sequence>MEISTNLSTSVQSATATPSQIISGSTSVASQIATQNQIFKSQQQNTTTSQTVSEAFDNLDKLVARVLDELKSASSTSKTAQILQQVKNTQIAPNLAKDMQNLAKVLEAQANLNADNDLKGLAIKLKEFLKPIADLSSAGLNEQIKNSGIMLEANLKDAITAQKLPPSIQKLLMDIKYLNNKELLAQIMTLANDENLDNSKSFSKLNTMLLAAQDKAETTLNNSSLKSLFIDVNKLDNMAKFLDKSLTKQPNADVIKNQISKILEFVSSLNDKISNLQSEKLNQNFSFISNYKDLKVILESLEKSLKGINNIGDEIGLVKEFRTQTDAHGQGTLQDKLESAARRLAQTLNVADRDASIAKINLDETRSLIKQLKLANLDEANITQKSSADITKTLSLDVKNTLLTITEKSQNAQINQMANKMLSQIEMHQMISSLQGGVQTYMPYIWDGVEGGSVAFKSGKKDKFYAQISLNFKKYGDINVMIGLIDKRYIDISIATQTKEFKELIKTDASELKQAISQFGLIVSNFNLKAMSKDELSKKFKNFDGFDVGYDKKI</sequence>
<organism evidence="1 2">
    <name type="scientific">Campylobacter anatolicus</name>
    <dbReference type="NCBI Taxonomy" id="2829105"/>
    <lineage>
        <taxon>Bacteria</taxon>
        <taxon>Pseudomonadati</taxon>
        <taxon>Campylobacterota</taxon>
        <taxon>Epsilonproteobacteria</taxon>
        <taxon>Campylobacterales</taxon>
        <taxon>Campylobacteraceae</taxon>
        <taxon>Campylobacter</taxon>
    </lineage>
</organism>
<evidence type="ECO:0000313" key="1">
    <source>
        <dbReference type="EMBL" id="MBR8464369.1"/>
    </source>
</evidence>
<dbReference type="InterPro" id="IPR038610">
    <property type="entry name" value="FliK-like_C_sf"/>
</dbReference>
<keyword evidence="2" id="KW-1185">Reference proteome</keyword>
<comment type="caution">
    <text evidence="1">The sequence shown here is derived from an EMBL/GenBank/DDBJ whole genome shotgun (WGS) entry which is preliminary data.</text>
</comment>
<evidence type="ECO:0008006" key="3">
    <source>
        <dbReference type="Google" id="ProtNLM"/>
    </source>
</evidence>
<evidence type="ECO:0000313" key="2">
    <source>
        <dbReference type="Proteomes" id="UP000682951"/>
    </source>
</evidence>
<dbReference type="RefSeq" id="WP_212142274.1">
    <property type="nucleotide sequence ID" value="NZ_JAGSSW010000007.1"/>
</dbReference>
<gene>
    <name evidence="1" type="ORF">KDD93_07310</name>
</gene>